<gene>
    <name evidence="7" type="ordered locus">Acear_0213</name>
</gene>
<evidence type="ECO:0000256" key="4">
    <source>
        <dbReference type="ARBA" id="ARBA00022989"/>
    </source>
</evidence>
<evidence type="ECO:0000313" key="7">
    <source>
        <dbReference type="EMBL" id="ADL11764.1"/>
    </source>
</evidence>
<keyword evidence="8" id="KW-1185">Reference proteome</keyword>
<organism evidence="7 8">
    <name type="scientific">Acetohalobium arabaticum (strain ATCC 49924 / DSM 5501 / Z-7288)</name>
    <dbReference type="NCBI Taxonomy" id="574087"/>
    <lineage>
        <taxon>Bacteria</taxon>
        <taxon>Bacillati</taxon>
        <taxon>Bacillota</taxon>
        <taxon>Clostridia</taxon>
        <taxon>Halanaerobiales</taxon>
        <taxon>Halobacteroidaceae</taxon>
        <taxon>Acetohalobium</taxon>
    </lineage>
</organism>
<sequence>MFGQLKKLIAAFGILIFTVILLLPSPEGLSTAGKNSFAVFFLCLGLWVSQMLPLSVTGLLGIALMPLLNILGPEETFALFGNKAIFFILGALILAAGLYQTGLGTRIAAKIIGAFGKSPRHLLVGVLLSSGLLSCIMPEHAVAALLFPIVLEIATILELEPLKSNYGKLLFFAMAWGAIAGGITTFLGGARNLLAVGLLEKQYNISIGFFEWIKYSWPIPALLLAVVAFMMTKVFEIDISNIDKANEELKKRLQEAGKMSVREKKLSMVLVLVICSWLFLSQVIDISVTAILGGVLTFVVGVVEWQDIEEYINWSVLLMYGGAIVVATSLVKTGATDWLSQAVFARVELPPFIFLVCLVIFTNLLTEGVSNVAAVAIVLPLAYSVGEAYSLNPIIITLSVALPGGLAFMLPMGTPPNAIAFSSGFYRVQDAVKLGIMLDVIAWLIYILVARFYWPLIGLKITL</sequence>
<name>D9QTK0_ACEAZ</name>
<dbReference type="OrthoDB" id="37272at2"/>
<evidence type="ECO:0000256" key="3">
    <source>
        <dbReference type="ARBA" id="ARBA00022692"/>
    </source>
</evidence>
<feature type="transmembrane region" description="Helical" evidence="6">
    <location>
        <begin position="389"/>
        <end position="410"/>
    </location>
</feature>
<feature type="transmembrane region" description="Helical" evidence="6">
    <location>
        <begin position="311"/>
        <end position="331"/>
    </location>
</feature>
<feature type="transmembrane region" description="Helical" evidence="6">
    <location>
        <begin position="268"/>
        <end position="299"/>
    </location>
</feature>
<dbReference type="PIRSF" id="PIRSF002457">
    <property type="entry name" value="DASS"/>
    <property type="match status" value="1"/>
</dbReference>
<evidence type="ECO:0000256" key="5">
    <source>
        <dbReference type="ARBA" id="ARBA00023136"/>
    </source>
</evidence>
<dbReference type="PANTHER" id="PTHR10283">
    <property type="entry name" value="SOLUTE CARRIER FAMILY 13 MEMBER"/>
    <property type="match status" value="1"/>
</dbReference>
<protein>
    <submittedName>
        <fullName evidence="7">Anion transporter</fullName>
    </submittedName>
</protein>
<accession>D9QTK0</accession>
<dbReference type="KEGG" id="aar:Acear_0213"/>
<dbReference type="AlphaFoldDB" id="D9QTK0"/>
<evidence type="ECO:0000256" key="1">
    <source>
        <dbReference type="ARBA" id="ARBA00004141"/>
    </source>
</evidence>
<dbReference type="Proteomes" id="UP000001661">
    <property type="component" value="Chromosome"/>
</dbReference>
<comment type="subcellular location">
    <subcellularLocation>
        <location evidence="1">Membrane</location>
        <topology evidence="1">Multi-pass membrane protein</topology>
    </subcellularLocation>
</comment>
<dbReference type="InterPro" id="IPR001898">
    <property type="entry name" value="SLC13A/DASS"/>
</dbReference>
<keyword evidence="5 6" id="KW-0472">Membrane</keyword>
<dbReference type="InterPro" id="IPR030676">
    <property type="entry name" value="CitT-rel"/>
</dbReference>
<feature type="transmembrane region" description="Helical" evidence="6">
    <location>
        <begin position="140"/>
        <end position="157"/>
    </location>
</feature>
<proteinExistence type="inferred from homology"/>
<evidence type="ECO:0000313" key="8">
    <source>
        <dbReference type="Proteomes" id="UP000001661"/>
    </source>
</evidence>
<keyword evidence="3 6" id="KW-0812">Transmembrane</keyword>
<dbReference type="GO" id="GO:0022857">
    <property type="term" value="F:transmembrane transporter activity"/>
    <property type="evidence" value="ECO:0007669"/>
    <property type="project" value="InterPro"/>
</dbReference>
<dbReference type="EMBL" id="CP002105">
    <property type="protein sequence ID" value="ADL11764.1"/>
    <property type="molecule type" value="Genomic_DNA"/>
</dbReference>
<feature type="transmembrane region" description="Helical" evidence="6">
    <location>
        <begin position="38"/>
        <end position="65"/>
    </location>
</feature>
<dbReference type="STRING" id="574087.Acear_0213"/>
<dbReference type="GO" id="GO:0005886">
    <property type="term" value="C:plasma membrane"/>
    <property type="evidence" value="ECO:0007669"/>
    <property type="project" value="TreeGrafter"/>
</dbReference>
<dbReference type="RefSeq" id="WP_013277210.1">
    <property type="nucleotide sequence ID" value="NC_014378.1"/>
</dbReference>
<dbReference type="eggNOG" id="COG1055">
    <property type="taxonomic scope" value="Bacteria"/>
</dbReference>
<evidence type="ECO:0000256" key="2">
    <source>
        <dbReference type="ARBA" id="ARBA00007349"/>
    </source>
</evidence>
<dbReference type="HOGENOM" id="CLU_005170_0_0_9"/>
<dbReference type="Pfam" id="PF00939">
    <property type="entry name" value="Na_sulph_symp"/>
    <property type="match status" value="1"/>
</dbReference>
<feature type="transmembrane region" description="Helical" evidence="6">
    <location>
        <begin position="215"/>
        <end position="235"/>
    </location>
</feature>
<feature type="transmembrane region" description="Helical" evidence="6">
    <location>
        <begin position="77"/>
        <end position="99"/>
    </location>
</feature>
<keyword evidence="4 6" id="KW-1133">Transmembrane helix</keyword>
<comment type="similarity">
    <text evidence="2">Belongs to the SLC13A/DASS transporter (TC 2.A.47) family. DIT1 subfamily.</text>
</comment>
<feature type="transmembrane region" description="Helical" evidence="6">
    <location>
        <begin position="352"/>
        <end position="383"/>
    </location>
</feature>
<evidence type="ECO:0000256" key="6">
    <source>
        <dbReference type="SAM" id="Phobius"/>
    </source>
</evidence>
<dbReference type="NCBIfam" id="TIGR00785">
    <property type="entry name" value="dass"/>
    <property type="match status" value="1"/>
</dbReference>
<feature type="transmembrane region" description="Helical" evidence="6">
    <location>
        <begin position="169"/>
        <end position="195"/>
    </location>
</feature>
<reference evidence="7 8" key="1">
    <citation type="journal article" date="2010" name="Stand. Genomic Sci.">
        <title>Complete genome sequence of Acetohalobium arabaticum type strain (Z-7288).</title>
        <authorList>
            <person name="Sikorski J."/>
            <person name="Lapidus A."/>
            <person name="Chertkov O."/>
            <person name="Lucas S."/>
            <person name="Copeland A."/>
            <person name="Glavina Del Rio T."/>
            <person name="Nolan M."/>
            <person name="Tice H."/>
            <person name="Cheng J.F."/>
            <person name="Han C."/>
            <person name="Brambilla E."/>
            <person name="Pitluck S."/>
            <person name="Liolios K."/>
            <person name="Ivanova N."/>
            <person name="Mavromatis K."/>
            <person name="Mikhailova N."/>
            <person name="Pati A."/>
            <person name="Bruce D."/>
            <person name="Detter C."/>
            <person name="Tapia R."/>
            <person name="Goodwin L."/>
            <person name="Chen A."/>
            <person name="Palaniappan K."/>
            <person name="Land M."/>
            <person name="Hauser L."/>
            <person name="Chang Y.J."/>
            <person name="Jeffries C.D."/>
            <person name="Rohde M."/>
            <person name="Goker M."/>
            <person name="Spring S."/>
            <person name="Woyke T."/>
            <person name="Bristow J."/>
            <person name="Eisen J.A."/>
            <person name="Markowitz V."/>
            <person name="Hugenholtz P."/>
            <person name="Kyrpides N.C."/>
            <person name="Klenk H.P."/>
        </authorList>
    </citation>
    <scope>NUCLEOTIDE SEQUENCE [LARGE SCALE GENOMIC DNA]</scope>
    <source>
        <strain evidence="8">ATCC 49924 / DSM 5501 / Z-7288</strain>
    </source>
</reference>
<feature type="transmembrane region" description="Helical" evidence="6">
    <location>
        <begin position="431"/>
        <end position="454"/>
    </location>
</feature>